<dbReference type="EMBL" id="ACCL02000020">
    <property type="protein sequence ID" value="EET59260.1"/>
    <property type="molecule type" value="Genomic_DNA"/>
</dbReference>
<protein>
    <submittedName>
        <fullName evidence="7">Stage V sporulation protein B</fullName>
    </submittedName>
</protein>
<feature type="transmembrane region" description="Helical" evidence="6">
    <location>
        <begin position="388"/>
        <end position="408"/>
    </location>
</feature>
<dbReference type="CDD" id="cd13124">
    <property type="entry name" value="MATE_SpoVB_like"/>
    <property type="match status" value="1"/>
</dbReference>
<evidence type="ECO:0000256" key="6">
    <source>
        <dbReference type="SAM" id="Phobius"/>
    </source>
</evidence>
<keyword evidence="8" id="KW-1185">Reference proteome</keyword>
<dbReference type="STRING" id="168384.SAMN05660368_03176"/>
<feature type="transmembrane region" description="Helical" evidence="6">
    <location>
        <begin position="360"/>
        <end position="381"/>
    </location>
</feature>
<comment type="subcellular location">
    <subcellularLocation>
        <location evidence="1">Cell membrane</location>
        <topology evidence="1">Multi-pass membrane protein</topology>
    </subcellularLocation>
</comment>
<keyword evidence="2" id="KW-1003">Cell membrane</keyword>
<dbReference type="InterPro" id="IPR024923">
    <property type="entry name" value="PG_synth_SpoVB"/>
</dbReference>
<reference evidence="7" key="1">
    <citation type="submission" date="2009-07" db="EMBL/GenBank/DDBJ databases">
        <authorList>
            <person name="Weinstock G."/>
            <person name="Sodergren E."/>
            <person name="Clifton S."/>
            <person name="Fulton L."/>
            <person name="Fulton B."/>
            <person name="Courtney L."/>
            <person name="Fronick C."/>
            <person name="Harrison M."/>
            <person name="Strong C."/>
            <person name="Farmer C."/>
            <person name="Delahaunty K."/>
            <person name="Markovic C."/>
            <person name="Hall O."/>
            <person name="Minx P."/>
            <person name="Tomlinson C."/>
            <person name="Mitreva M."/>
            <person name="Nelson J."/>
            <person name="Hou S."/>
            <person name="Wollam A."/>
            <person name="Pepin K.H."/>
            <person name="Johnson M."/>
            <person name="Bhonagiri V."/>
            <person name="Nash W.E."/>
            <person name="Warren W."/>
            <person name="Chinwalla A."/>
            <person name="Mardis E.R."/>
            <person name="Wilson R.K."/>
        </authorList>
    </citation>
    <scope>NUCLEOTIDE SEQUENCE [LARGE SCALE GENOMIC DNA]</scope>
    <source>
        <strain evidence="7">DSM 14469</strain>
    </source>
</reference>
<feature type="transmembrane region" description="Helical" evidence="6">
    <location>
        <begin position="85"/>
        <end position="107"/>
    </location>
</feature>
<evidence type="ECO:0000256" key="5">
    <source>
        <dbReference type="ARBA" id="ARBA00023136"/>
    </source>
</evidence>
<feature type="transmembrane region" description="Helical" evidence="6">
    <location>
        <begin position="189"/>
        <end position="211"/>
    </location>
</feature>
<feature type="transmembrane region" description="Helical" evidence="6">
    <location>
        <begin position="271"/>
        <end position="301"/>
    </location>
</feature>
<dbReference type="PANTHER" id="PTHR30250:SF21">
    <property type="entry name" value="LIPID II FLIPPASE MURJ"/>
    <property type="match status" value="1"/>
</dbReference>
<organism evidence="7 8">
    <name type="scientific">Marvinbryantia formatexigens DSM 14469</name>
    <dbReference type="NCBI Taxonomy" id="478749"/>
    <lineage>
        <taxon>Bacteria</taxon>
        <taxon>Bacillati</taxon>
        <taxon>Bacillota</taxon>
        <taxon>Clostridia</taxon>
        <taxon>Lachnospirales</taxon>
        <taxon>Lachnospiraceae</taxon>
        <taxon>Marvinbryantia</taxon>
    </lineage>
</organism>
<name>C6LJE6_9FIRM</name>
<dbReference type="Proteomes" id="UP000005561">
    <property type="component" value="Unassembled WGS sequence"/>
</dbReference>
<dbReference type="RefSeq" id="WP_006863545.1">
    <property type="nucleotide sequence ID" value="NZ_ACCL02000020.1"/>
</dbReference>
<feature type="transmembrane region" description="Helical" evidence="6">
    <location>
        <begin position="127"/>
        <end position="147"/>
    </location>
</feature>
<feature type="transmembrane region" description="Helical" evidence="6">
    <location>
        <begin position="322"/>
        <end position="340"/>
    </location>
</feature>
<accession>C6LJE6</accession>
<dbReference type="InterPro" id="IPR050833">
    <property type="entry name" value="Poly_Biosynth_Transport"/>
</dbReference>
<evidence type="ECO:0000256" key="4">
    <source>
        <dbReference type="ARBA" id="ARBA00022989"/>
    </source>
</evidence>
<evidence type="ECO:0000256" key="3">
    <source>
        <dbReference type="ARBA" id="ARBA00022692"/>
    </source>
</evidence>
<evidence type="ECO:0000256" key="2">
    <source>
        <dbReference type="ARBA" id="ARBA00022475"/>
    </source>
</evidence>
<dbReference type="InterPro" id="IPR002797">
    <property type="entry name" value="Polysacc_synth"/>
</dbReference>
<keyword evidence="4 6" id="KW-1133">Transmembrane helix</keyword>
<dbReference type="OrthoDB" id="9775950at2"/>
<evidence type="ECO:0000313" key="7">
    <source>
        <dbReference type="EMBL" id="EET59260.1"/>
    </source>
</evidence>
<dbReference type="Pfam" id="PF01943">
    <property type="entry name" value="Polysacc_synt"/>
    <property type="match status" value="1"/>
</dbReference>
<dbReference type="AlphaFoldDB" id="C6LJE6"/>
<comment type="caution">
    <text evidence="7">The sequence shown here is derived from an EMBL/GenBank/DDBJ whole genome shotgun (WGS) entry which is preliminary data.</text>
</comment>
<dbReference type="PANTHER" id="PTHR30250">
    <property type="entry name" value="PST FAMILY PREDICTED COLANIC ACID TRANSPORTER"/>
    <property type="match status" value="1"/>
</dbReference>
<evidence type="ECO:0000313" key="8">
    <source>
        <dbReference type="Proteomes" id="UP000005561"/>
    </source>
</evidence>
<keyword evidence="3 6" id="KW-0812">Transmembrane</keyword>
<sequence length="441" mass="47144">MLQKHTVLKGAALLTAAGIAGRIIGFFYRIFLSRTIGAEGLGIYQLIFPLYALSFSLTVSGIQTAISRFVSAKTASGDHGGARRIFHTGMALSIALSLCVSFLLLRFHALLAEEFVKEPRTSNLLRLLAYAVPFGSIHACINGYYYGLKQAKIPAISEILEHLVRLGSVVLLCSIFTEKGIAITPAVAVYSMILEEFFAALFSATALTIHFAAQPPLPPPVHSTAHYAGELLLVSVPLTLNRVLVNVLQSIEALLIPLQLRLSGLEASVSLSVYGVLTGMALPLVLFPSALTSSLCTMLLPVISEAQAAGKLSAITAAIRKLCLSCLALGICCFLGFFFLGDFAGNLLFHNELAGSFIRAFAWICPLMYLNPALFAILNGLGKTSQVLVHNLTGVAIRIDFIVFAIPAFGISGYFAGMLVNQLVTFLLAVHSIRKALAQAA</sequence>
<evidence type="ECO:0000256" key="1">
    <source>
        <dbReference type="ARBA" id="ARBA00004651"/>
    </source>
</evidence>
<feature type="transmembrane region" description="Helical" evidence="6">
    <location>
        <begin position="43"/>
        <end position="65"/>
    </location>
</feature>
<gene>
    <name evidence="7" type="ORF">BRYFOR_08782</name>
</gene>
<dbReference type="GO" id="GO:0005886">
    <property type="term" value="C:plasma membrane"/>
    <property type="evidence" value="ECO:0007669"/>
    <property type="project" value="UniProtKB-SubCell"/>
</dbReference>
<dbReference type="PIRSF" id="PIRSF038958">
    <property type="entry name" value="PG_synth_SpoVB"/>
    <property type="match status" value="1"/>
</dbReference>
<keyword evidence="5 6" id="KW-0472">Membrane</keyword>
<proteinExistence type="predicted"/>
<feature type="transmembrane region" description="Helical" evidence="6">
    <location>
        <begin position="12"/>
        <end position="31"/>
    </location>
</feature>
<dbReference type="eggNOG" id="COG2244">
    <property type="taxonomic scope" value="Bacteria"/>
</dbReference>